<organism evidence="4 5">
    <name type="scientific">Ricinus communis</name>
    <name type="common">Castor bean</name>
    <dbReference type="NCBI Taxonomy" id="3988"/>
    <lineage>
        <taxon>Eukaryota</taxon>
        <taxon>Viridiplantae</taxon>
        <taxon>Streptophyta</taxon>
        <taxon>Embryophyta</taxon>
        <taxon>Tracheophyta</taxon>
        <taxon>Spermatophyta</taxon>
        <taxon>Magnoliopsida</taxon>
        <taxon>eudicotyledons</taxon>
        <taxon>Gunneridae</taxon>
        <taxon>Pentapetalae</taxon>
        <taxon>rosids</taxon>
        <taxon>fabids</taxon>
        <taxon>Malpighiales</taxon>
        <taxon>Euphorbiaceae</taxon>
        <taxon>Acalyphoideae</taxon>
        <taxon>Acalypheae</taxon>
        <taxon>Ricinus</taxon>
    </lineage>
</organism>
<dbReference type="GO" id="GO:0030247">
    <property type="term" value="F:polysaccharide binding"/>
    <property type="evidence" value="ECO:0007669"/>
    <property type="project" value="InterPro"/>
</dbReference>
<evidence type="ECO:0000313" key="4">
    <source>
        <dbReference type="EMBL" id="EEF26546.1"/>
    </source>
</evidence>
<dbReference type="InterPro" id="IPR029044">
    <property type="entry name" value="Nucleotide-diphossugar_trans"/>
</dbReference>
<gene>
    <name evidence="4" type="ORF">RCOM_0424100</name>
</gene>
<evidence type="ECO:0000313" key="5">
    <source>
        <dbReference type="Proteomes" id="UP000008311"/>
    </source>
</evidence>
<reference evidence="5" key="1">
    <citation type="journal article" date="2010" name="Nat. Biotechnol.">
        <title>Draft genome sequence of the oilseed species Ricinus communis.</title>
        <authorList>
            <person name="Chan A.P."/>
            <person name="Crabtree J."/>
            <person name="Zhao Q."/>
            <person name="Lorenzi H."/>
            <person name="Orvis J."/>
            <person name="Puiu D."/>
            <person name="Melake-Berhan A."/>
            <person name="Jones K.M."/>
            <person name="Redman J."/>
            <person name="Chen G."/>
            <person name="Cahoon E.B."/>
            <person name="Gedil M."/>
            <person name="Stanke M."/>
            <person name="Haas B.J."/>
            <person name="Wortman J.R."/>
            <person name="Fraser-Liggett C.M."/>
            <person name="Ravel J."/>
            <person name="Rabinowicz P.D."/>
        </authorList>
    </citation>
    <scope>NUCLEOTIDE SEQUENCE [LARGE SCALE GENOMIC DNA]</scope>
    <source>
        <strain evidence="5">cv. Hale</strain>
    </source>
</reference>
<dbReference type="EMBL" id="EQ977058">
    <property type="protein sequence ID" value="EEF26546.1"/>
    <property type="molecule type" value="Genomic_DNA"/>
</dbReference>
<dbReference type="PANTHER" id="PTHR43685">
    <property type="entry name" value="GLYCOSYLTRANSFERASE"/>
    <property type="match status" value="1"/>
</dbReference>
<dbReference type="InterPro" id="IPR055050">
    <property type="entry name" value="WsaF_C"/>
</dbReference>
<proteinExistence type="predicted"/>
<dbReference type="GO" id="GO:0016740">
    <property type="term" value="F:transferase activity"/>
    <property type="evidence" value="ECO:0007669"/>
    <property type="project" value="UniProtKB-KW"/>
</dbReference>
<dbReference type="SUPFAM" id="SSF53448">
    <property type="entry name" value="Nucleotide-diphospho-sugar transferases"/>
    <property type="match status" value="1"/>
</dbReference>
<sequence length="598" mass="66095">MLLANHGIPVSFISTDLPPDEELDAIKLHVQRLTGLDPDALEVEFLDGSNRSKSLALGYNDVLMATAWWTAHAARSATSMLRCKRIYYLVQDYETLFYGASENFADADASYSFDHVPIINTSLLRDHLASRAVGRYASIDFSRQAIVFEPAIDQSYFHPEERDAQAPRRLLFYARPTVARRNLFGLGVAVLRAAVEKGLFGDGGWEFVGMGESFDPIPLGRGYMLEPAKWLGFEGYAQQMRRTDILLSSMLSPHPSYPPLEMAACGGLAVTTVFGSKTAARLAALSPNLIGAEPEIGDMLLALARARALSDDRGRRNTQPQLNLPRNWTESLAPAVETILTQLRRDGVSSRGTLPKLARPVSFVRADSVVGDAPHFYQHRAHVRLKRYVGGDTSGLLSLITTVYDTDPSFLTDLAHTVFGQDTTAEFEWLILDNGTSRADTRAVLTEIARDRRVRLGRAEQNLGIIGGMRWCLERAQGRYVVPVDSDDLLFPDSLRTLSSFLEQAGMPPVAYTDEDKTDGDNHRDAYLKPEWDPVLFVHSCYIAHLTAIDRKTAIELGCYSDPATEGCHDWDTFIPVPQCGTSTGAHPRGAVFVADAR</sequence>
<evidence type="ECO:0000259" key="1">
    <source>
        <dbReference type="Pfam" id="PF00535"/>
    </source>
</evidence>
<dbReference type="InParanoid" id="B9TC68"/>
<dbReference type="InterPro" id="IPR048510">
    <property type="entry name" value="WsaF_N"/>
</dbReference>
<protein>
    <submittedName>
        <fullName evidence="4">Glycosyltransferase, putative</fullName>
    </submittedName>
</protein>
<dbReference type="InterPro" id="IPR001173">
    <property type="entry name" value="Glyco_trans_2-like"/>
</dbReference>
<dbReference type="Proteomes" id="UP000008311">
    <property type="component" value="Unassembled WGS sequence"/>
</dbReference>
<feature type="domain" description="Glycosyltransferase 2-like" evidence="1">
    <location>
        <begin position="398"/>
        <end position="506"/>
    </location>
</feature>
<name>B9TC68_RICCO</name>
<dbReference type="PANTHER" id="PTHR43685:SF2">
    <property type="entry name" value="GLYCOSYLTRANSFERASE 2-LIKE DOMAIN-CONTAINING PROTEIN"/>
    <property type="match status" value="1"/>
</dbReference>
<keyword evidence="5" id="KW-1185">Reference proteome</keyword>
<dbReference type="AlphaFoldDB" id="B9TC68"/>
<dbReference type="Gene3D" id="3.90.550.10">
    <property type="entry name" value="Spore Coat Polysaccharide Biosynthesis Protein SpsA, Chain A"/>
    <property type="match status" value="1"/>
</dbReference>
<feature type="domain" description="WsaF C-terminal" evidence="3">
    <location>
        <begin position="168"/>
        <end position="302"/>
    </location>
</feature>
<feature type="non-terminal residue" evidence="4">
    <location>
        <position position="598"/>
    </location>
</feature>
<dbReference type="Pfam" id="PF22772">
    <property type="entry name" value="WsaF_C"/>
    <property type="match status" value="1"/>
</dbReference>
<dbReference type="Gene3D" id="3.40.50.11090">
    <property type="match status" value="1"/>
</dbReference>
<dbReference type="Pfam" id="PF21374">
    <property type="entry name" value="WsaF_N"/>
    <property type="match status" value="1"/>
</dbReference>
<evidence type="ECO:0000259" key="3">
    <source>
        <dbReference type="Pfam" id="PF22772"/>
    </source>
</evidence>
<feature type="domain" description="WsaF N-terminal" evidence="2">
    <location>
        <begin position="7"/>
        <end position="121"/>
    </location>
</feature>
<dbReference type="Pfam" id="PF00535">
    <property type="entry name" value="Glycos_transf_2"/>
    <property type="match status" value="1"/>
</dbReference>
<evidence type="ECO:0000259" key="2">
    <source>
        <dbReference type="Pfam" id="PF21374"/>
    </source>
</evidence>
<dbReference type="InterPro" id="IPR050834">
    <property type="entry name" value="Glycosyltransf_2"/>
</dbReference>
<dbReference type="Gene3D" id="3.40.50.2000">
    <property type="entry name" value="Glycogen Phosphorylase B"/>
    <property type="match status" value="1"/>
</dbReference>
<accession>B9TC68</accession>